<feature type="binding site" evidence="5">
    <location>
        <position position="102"/>
    </location>
    <ligand>
        <name>a divalent metal cation</name>
        <dbReference type="ChEBI" id="CHEBI:60240"/>
    </ligand>
</feature>
<evidence type="ECO:0000256" key="2">
    <source>
        <dbReference type="ARBA" id="ARBA00011062"/>
    </source>
</evidence>
<dbReference type="SUPFAM" id="SSF64167">
    <property type="entry name" value="SurE-like"/>
    <property type="match status" value="1"/>
</dbReference>
<gene>
    <name evidence="5" type="primary">surE</name>
    <name evidence="7" type="ORF">LX69_02387</name>
</gene>
<feature type="binding site" evidence="5">
    <location>
        <position position="15"/>
    </location>
    <ligand>
        <name>a divalent metal cation</name>
        <dbReference type="ChEBI" id="CHEBI:60240"/>
    </ligand>
</feature>
<dbReference type="GO" id="GO:0005737">
    <property type="term" value="C:cytoplasm"/>
    <property type="evidence" value="ECO:0007669"/>
    <property type="project" value="UniProtKB-SubCell"/>
</dbReference>
<comment type="catalytic activity">
    <reaction evidence="1 5">
        <text>a ribonucleoside 5'-phosphate + H2O = a ribonucleoside + phosphate</text>
        <dbReference type="Rhea" id="RHEA:12484"/>
        <dbReference type="ChEBI" id="CHEBI:15377"/>
        <dbReference type="ChEBI" id="CHEBI:18254"/>
        <dbReference type="ChEBI" id="CHEBI:43474"/>
        <dbReference type="ChEBI" id="CHEBI:58043"/>
        <dbReference type="EC" id="3.1.3.5"/>
    </reaction>
</comment>
<evidence type="ECO:0000256" key="5">
    <source>
        <dbReference type="HAMAP-Rule" id="MF_00060"/>
    </source>
</evidence>
<dbReference type="GO" id="GO:0008253">
    <property type="term" value="F:5'-nucleotidase activity"/>
    <property type="evidence" value="ECO:0007669"/>
    <property type="project" value="UniProtKB-UniRule"/>
</dbReference>
<dbReference type="EC" id="3.1.3.5" evidence="5"/>
<evidence type="ECO:0000256" key="1">
    <source>
        <dbReference type="ARBA" id="ARBA00000815"/>
    </source>
</evidence>
<keyword evidence="5" id="KW-0547">Nucleotide-binding</keyword>
<dbReference type="GO" id="GO:0046872">
    <property type="term" value="F:metal ion binding"/>
    <property type="evidence" value="ECO:0007669"/>
    <property type="project" value="UniProtKB-UniRule"/>
</dbReference>
<comment type="function">
    <text evidence="5">Nucleotidase that shows phosphatase activity on nucleoside 5'-monophosphates.</text>
</comment>
<comment type="cofactor">
    <cofactor evidence="5">
        <name>a divalent metal cation</name>
        <dbReference type="ChEBI" id="CHEBI:60240"/>
    </cofactor>
    <text evidence="5">Binds 1 divalent metal cation per subunit.</text>
</comment>
<dbReference type="GO" id="GO:0000166">
    <property type="term" value="F:nucleotide binding"/>
    <property type="evidence" value="ECO:0007669"/>
    <property type="project" value="UniProtKB-KW"/>
</dbReference>
<dbReference type="HAMAP" id="MF_00060">
    <property type="entry name" value="SurE"/>
    <property type="match status" value="1"/>
</dbReference>
<evidence type="ECO:0000259" key="6">
    <source>
        <dbReference type="Pfam" id="PF01975"/>
    </source>
</evidence>
<dbReference type="Gene3D" id="3.40.1210.10">
    <property type="entry name" value="Survival protein SurE-like phosphatase/nucleotidase"/>
    <property type="match status" value="1"/>
</dbReference>
<keyword evidence="5" id="KW-0963">Cytoplasm</keyword>
<evidence type="ECO:0000313" key="7">
    <source>
        <dbReference type="EMBL" id="PZX14560.1"/>
    </source>
</evidence>
<comment type="subcellular location">
    <subcellularLocation>
        <location evidence="5">Cytoplasm</location>
    </subcellularLocation>
</comment>
<protein>
    <recommendedName>
        <fullName evidence="5">5'-nucleotidase SurE</fullName>
        <ecNumber evidence="5">3.1.3.5</ecNumber>
    </recommendedName>
    <alternativeName>
        <fullName evidence="5">Nucleoside 5'-monophosphate phosphohydrolase</fullName>
    </alternativeName>
</protein>
<dbReference type="NCBIfam" id="TIGR00087">
    <property type="entry name" value="surE"/>
    <property type="match status" value="1"/>
</dbReference>
<feature type="binding site" evidence="5">
    <location>
        <position position="46"/>
    </location>
    <ligand>
        <name>a divalent metal cation</name>
        <dbReference type="ChEBI" id="CHEBI:60240"/>
    </ligand>
</feature>
<sequence length="259" mass="28376">MMQAVQRPLILVTNDDGVYARGIRALADMVKPYGDVLVVAPRDAHSGMSHAITVKTPLTLKKIHHEEGLTIYKSNGTPVDCVKLALNILVDRKPAVCVSGINHGSNSSVSVHYSGTLGAAREAAFYGIPSIGFSLMSYDAEADFTDSVAAFKPIFEHVLANGLDTNCYLNVNAPYQVPIQGVKFCRQTAGHWNEAFYERQDPRGETYYWLTGHLQNQEPEADDTCEHALAHGYVSVVPCVIDVTHFGVLRDLQSKLSSR</sequence>
<keyword evidence="4 5" id="KW-0378">Hydrolase</keyword>
<keyword evidence="8" id="KW-1185">Reference proteome</keyword>
<feature type="binding site" evidence="5">
    <location>
        <position position="16"/>
    </location>
    <ligand>
        <name>a divalent metal cation</name>
        <dbReference type="ChEBI" id="CHEBI:60240"/>
    </ligand>
</feature>
<comment type="caution">
    <text evidence="7">The sequence shown here is derived from an EMBL/GenBank/DDBJ whole genome shotgun (WGS) entry which is preliminary data.</text>
</comment>
<dbReference type="InterPro" id="IPR002828">
    <property type="entry name" value="SurE-like_Pase/nucleotidase"/>
</dbReference>
<dbReference type="PANTHER" id="PTHR30457:SF0">
    <property type="entry name" value="PHOSPHATASE, PUTATIVE (AFU_ORTHOLOGUE AFUA_4G01070)-RELATED"/>
    <property type="match status" value="1"/>
</dbReference>
<dbReference type="InterPro" id="IPR036523">
    <property type="entry name" value="SurE-like_sf"/>
</dbReference>
<accession>A0A2W7N3A1</accession>
<name>A0A2W7N3A1_9BACT</name>
<keyword evidence="3 5" id="KW-0479">Metal-binding</keyword>
<evidence type="ECO:0000256" key="4">
    <source>
        <dbReference type="ARBA" id="ARBA00022801"/>
    </source>
</evidence>
<reference evidence="7 8" key="1">
    <citation type="submission" date="2018-06" db="EMBL/GenBank/DDBJ databases">
        <title>Genomic Encyclopedia of Archaeal and Bacterial Type Strains, Phase II (KMG-II): from individual species to whole genera.</title>
        <authorList>
            <person name="Goeker M."/>
        </authorList>
    </citation>
    <scope>NUCLEOTIDE SEQUENCE [LARGE SCALE GENOMIC DNA]</scope>
    <source>
        <strain evidence="7 8">DSM 6779</strain>
    </source>
</reference>
<proteinExistence type="inferred from homology"/>
<dbReference type="PANTHER" id="PTHR30457">
    <property type="entry name" value="5'-NUCLEOTIDASE SURE"/>
    <property type="match status" value="1"/>
</dbReference>
<evidence type="ECO:0000256" key="3">
    <source>
        <dbReference type="ARBA" id="ARBA00022723"/>
    </source>
</evidence>
<dbReference type="NCBIfam" id="NF001492">
    <property type="entry name" value="PRK00346.2-2"/>
    <property type="match status" value="1"/>
</dbReference>
<dbReference type="EMBL" id="QKZK01000019">
    <property type="protein sequence ID" value="PZX14560.1"/>
    <property type="molecule type" value="Genomic_DNA"/>
</dbReference>
<dbReference type="RefSeq" id="WP_111446238.1">
    <property type="nucleotide sequence ID" value="NZ_QKZK01000019.1"/>
</dbReference>
<dbReference type="Proteomes" id="UP000249239">
    <property type="component" value="Unassembled WGS sequence"/>
</dbReference>
<comment type="similarity">
    <text evidence="2 5">Belongs to the SurE nucleotidase family.</text>
</comment>
<dbReference type="AlphaFoldDB" id="A0A2W7N3A1"/>
<dbReference type="InterPro" id="IPR030048">
    <property type="entry name" value="SurE"/>
</dbReference>
<dbReference type="Pfam" id="PF01975">
    <property type="entry name" value="SurE"/>
    <property type="match status" value="1"/>
</dbReference>
<dbReference type="OrthoDB" id="9780815at2"/>
<organism evidence="7 8">
    <name type="scientific">Breznakibacter xylanolyticus</name>
    <dbReference type="NCBI Taxonomy" id="990"/>
    <lineage>
        <taxon>Bacteria</taxon>
        <taxon>Pseudomonadati</taxon>
        <taxon>Bacteroidota</taxon>
        <taxon>Bacteroidia</taxon>
        <taxon>Marinilabiliales</taxon>
        <taxon>Marinilabiliaceae</taxon>
        <taxon>Breznakibacter</taxon>
    </lineage>
</organism>
<evidence type="ECO:0000313" key="8">
    <source>
        <dbReference type="Proteomes" id="UP000249239"/>
    </source>
</evidence>
<feature type="domain" description="Survival protein SurE-like phosphatase/nucleotidase" evidence="6">
    <location>
        <begin position="10"/>
        <end position="193"/>
    </location>
</feature>